<organism evidence="2 3">
    <name type="scientific">Hepatospora eriocheir</name>
    <dbReference type="NCBI Taxonomy" id="1081669"/>
    <lineage>
        <taxon>Eukaryota</taxon>
        <taxon>Fungi</taxon>
        <taxon>Fungi incertae sedis</taxon>
        <taxon>Microsporidia</taxon>
        <taxon>Hepatosporidae</taxon>
        <taxon>Hepatospora</taxon>
    </lineage>
</organism>
<evidence type="ECO:0000256" key="1">
    <source>
        <dbReference type="SAM" id="Phobius"/>
    </source>
</evidence>
<evidence type="ECO:0000313" key="2">
    <source>
        <dbReference type="EMBL" id="ORD99320.1"/>
    </source>
</evidence>
<proteinExistence type="predicted"/>
<name>A0A1X0QHR5_9MICR</name>
<evidence type="ECO:0000313" key="3">
    <source>
        <dbReference type="Proteomes" id="UP000192501"/>
    </source>
</evidence>
<dbReference type="VEuPathDB" id="MicrosporidiaDB:HERIO_2327"/>
<dbReference type="EMBL" id="LTAI01000230">
    <property type="protein sequence ID" value="ORD99320.1"/>
    <property type="molecule type" value="Genomic_DNA"/>
</dbReference>
<dbReference type="VEuPathDB" id="MicrosporidiaDB:A0H76_1045"/>
<keyword evidence="1" id="KW-0812">Transmembrane</keyword>
<dbReference type="Proteomes" id="UP000192501">
    <property type="component" value="Unassembled WGS sequence"/>
</dbReference>
<accession>A0A1X0QHR5</accession>
<keyword evidence="1" id="KW-1133">Transmembrane helix</keyword>
<dbReference type="AlphaFoldDB" id="A0A1X0QHR5"/>
<feature type="transmembrane region" description="Helical" evidence="1">
    <location>
        <begin position="312"/>
        <end position="331"/>
    </location>
</feature>
<gene>
    <name evidence="2" type="ORF">A0H76_1045</name>
</gene>
<sequence>MLRELDIPLFNCKVTENYVVVCGGGGNVDFGIENGIIIIDENNKHHHYKTDEIVIKVEVIETNKKLIIAGIGNFNFYLISFEDSKFNLISQMKAEVKKVYLSDMLIILFDDGEVHSYSDVKKVSDLNDKSLFNDIKKDSQYMSYKCQSDDQIVKFVNKEDKIVIPSEIFNFYIRNNYFYRIGYTNGQSSLIINDDMFSYKGGIEIIEFFKGIPIFYMKGSPTSKLFIGSDEFKFHKITDLAINEEFVGISTVNGEIHIFKYHLPVEKVRKLTTIKVSNLPVTGISLKEKHVFYSLLSGKVGKEYVEKNNFNFYILNTMIVLIIAIIIGIYFKK</sequence>
<protein>
    <submittedName>
        <fullName evidence="2">Uncharacterized protein</fullName>
    </submittedName>
</protein>
<comment type="caution">
    <text evidence="2">The sequence shown here is derived from an EMBL/GenBank/DDBJ whole genome shotgun (WGS) entry which is preliminary data.</text>
</comment>
<keyword evidence="1" id="KW-0472">Membrane</keyword>
<reference evidence="2 3" key="1">
    <citation type="journal article" date="2017" name="Environ. Microbiol.">
        <title>Decay of the glycolytic pathway and adaptation to intranuclear parasitism within Enterocytozoonidae microsporidia.</title>
        <authorList>
            <person name="Wiredu Boakye D."/>
            <person name="Jaroenlak P."/>
            <person name="Prachumwat A."/>
            <person name="Williams T.A."/>
            <person name="Bateman K.S."/>
            <person name="Itsathitphaisarn O."/>
            <person name="Sritunyalucksana K."/>
            <person name="Paszkiewicz K.H."/>
            <person name="Moore K.A."/>
            <person name="Stentiford G.D."/>
            <person name="Williams B.A."/>
        </authorList>
    </citation>
    <scope>NUCLEOTIDE SEQUENCE [LARGE SCALE GENOMIC DNA]</scope>
    <source>
        <strain evidence="3">canceri</strain>
    </source>
</reference>